<dbReference type="InterPro" id="IPR010251">
    <property type="entry name" value="Mg_prot_MeTrfase"/>
</dbReference>
<proteinExistence type="predicted"/>
<dbReference type="SUPFAM" id="SSF53335">
    <property type="entry name" value="S-adenosyl-L-methionine-dependent methyltransferases"/>
    <property type="match status" value="1"/>
</dbReference>
<evidence type="ECO:0000259" key="5">
    <source>
        <dbReference type="Pfam" id="PF07109"/>
    </source>
</evidence>
<evidence type="ECO:0000256" key="1">
    <source>
        <dbReference type="ARBA" id="ARBA00022603"/>
    </source>
</evidence>
<evidence type="ECO:0000259" key="4">
    <source>
        <dbReference type="Pfam" id="PF05175"/>
    </source>
</evidence>
<keyword evidence="6" id="KW-0808">Transferase</keyword>
<name>W4HHZ2_9RHOB</name>
<dbReference type="InterPro" id="IPR029063">
    <property type="entry name" value="SAM-dependent_MTases_sf"/>
</dbReference>
<evidence type="ECO:0000313" key="6">
    <source>
        <dbReference type="EMBL" id="ETW12352.1"/>
    </source>
</evidence>
<keyword evidence="7" id="KW-1185">Reference proteome</keyword>
<dbReference type="PROSITE" id="PS51556">
    <property type="entry name" value="SAM_MT_MG_PIX"/>
    <property type="match status" value="1"/>
</dbReference>
<dbReference type="Pfam" id="PF07109">
    <property type="entry name" value="Mg-por_mtran_C"/>
    <property type="match status" value="1"/>
</dbReference>
<dbReference type="eggNOG" id="COG2226">
    <property type="taxonomic scope" value="Bacteria"/>
</dbReference>
<dbReference type="GO" id="GO:0015995">
    <property type="term" value="P:chlorophyll biosynthetic process"/>
    <property type="evidence" value="ECO:0007669"/>
    <property type="project" value="UniProtKB-UniRule"/>
</dbReference>
<dbReference type="EC" id="2.1.1.11" evidence="3"/>
<evidence type="ECO:0000256" key="2">
    <source>
        <dbReference type="ARBA" id="ARBA00022691"/>
    </source>
</evidence>
<dbReference type="InterPro" id="IPR007848">
    <property type="entry name" value="Small_mtfrase_dom"/>
</dbReference>
<feature type="domain" description="Methyltransferase small" evidence="4">
    <location>
        <begin position="48"/>
        <end position="127"/>
    </location>
</feature>
<dbReference type="NCBIfam" id="TIGR02021">
    <property type="entry name" value="BchM-ChlM"/>
    <property type="match status" value="1"/>
</dbReference>
<dbReference type="Pfam" id="PF05175">
    <property type="entry name" value="MTS"/>
    <property type="match status" value="1"/>
</dbReference>
<protein>
    <recommendedName>
        <fullName evidence="3">Magnesium protoporphyrin IX methyltransferase</fullName>
        <ecNumber evidence="3">2.1.1.11</ecNumber>
    </recommendedName>
</protein>
<dbReference type="RefSeq" id="WP_043844838.1">
    <property type="nucleotide sequence ID" value="NZ_AQQW01000007.1"/>
</dbReference>
<sequence length="223" mass="23995">MSYEITRSRVETYFDRTATATWAALTSDAPVSRIRETVRAGRDAMRARLLGALPEDLSGARVLDAGCGAGQMSAELAARGAEVVAVDLSPQLLQVAEARLPDTVRSRVRFVAGDMTAPELGRFDHVVAMDSLIYYRAGDIDARLSGLAQRANGSILFTVAPRTTLLMGMWYAGKLFPRGDRSPVMVPHAPGALARRLAGHGAVRDVGRVSSGFYISHALEVRP</sequence>
<reference evidence="6 7" key="1">
    <citation type="journal article" date="2014" name="Antonie Van Leeuwenhoek">
        <title>Roseivivax atlanticus sp. nov., isolated from surface seawater of the Atlantic Ocean.</title>
        <authorList>
            <person name="Li G."/>
            <person name="Lai Q."/>
            <person name="Liu X."/>
            <person name="Sun F."/>
            <person name="Shao Z."/>
        </authorList>
    </citation>
    <scope>NUCLEOTIDE SEQUENCE [LARGE SCALE GENOMIC DNA]</scope>
    <source>
        <strain evidence="6 7">22II-s10s</strain>
    </source>
</reference>
<evidence type="ECO:0000256" key="3">
    <source>
        <dbReference type="NCBIfam" id="TIGR02021"/>
    </source>
</evidence>
<dbReference type="PATRIC" id="fig|1317118.6.peg.2553"/>
<dbReference type="EMBL" id="AQQW01000007">
    <property type="protein sequence ID" value="ETW12352.1"/>
    <property type="molecule type" value="Genomic_DNA"/>
</dbReference>
<dbReference type="PANTHER" id="PTHR43464">
    <property type="entry name" value="METHYLTRANSFERASE"/>
    <property type="match status" value="1"/>
</dbReference>
<feature type="domain" description="Magnesium-protoporphyrin IX methyltransferase C-terminal" evidence="5">
    <location>
        <begin position="128"/>
        <end position="222"/>
    </location>
</feature>
<dbReference type="CDD" id="cd02440">
    <property type="entry name" value="AdoMet_MTases"/>
    <property type="match status" value="1"/>
</dbReference>
<dbReference type="GO" id="GO:0032259">
    <property type="term" value="P:methylation"/>
    <property type="evidence" value="ECO:0007669"/>
    <property type="project" value="UniProtKB-KW"/>
</dbReference>
<evidence type="ECO:0000313" key="7">
    <source>
        <dbReference type="Proteomes" id="UP000019063"/>
    </source>
</evidence>
<dbReference type="STRING" id="1379903.ATO8_12406"/>
<accession>W4HHZ2</accession>
<dbReference type="InterPro" id="IPR010940">
    <property type="entry name" value="Mg_prot_MeTrfase_C"/>
</dbReference>
<dbReference type="AlphaFoldDB" id="W4HHZ2"/>
<comment type="caution">
    <text evidence="6">The sequence shown here is derived from an EMBL/GenBank/DDBJ whole genome shotgun (WGS) entry which is preliminary data.</text>
</comment>
<dbReference type="PANTHER" id="PTHR43464:SF94">
    <property type="entry name" value="MALONYL-[ACYL-CARRIER PROTEIN] O-METHYLTRANSFERASE"/>
    <property type="match status" value="1"/>
</dbReference>
<keyword evidence="2" id="KW-0949">S-adenosyl-L-methionine</keyword>
<organism evidence="6 7">
    <name type="scientific">Roseivivax marinus</name>
    <dbReference type="NCBI Taxonomy" id="1379903"/>
    <lineage>
        <taxon>Bacteria</taxon>
        <taxon>Pseudomonadati</taxon>
        <taxon>Pseudomonadota</taxon>
        <taxon>Alphaproteobacteria</taxon>
        <taxon>Rhodobacterales</taxon>
        <taxon>Roseobacteraceae</taxon>
        <taxon>Roseivivax</taxon>
    </lineage>
</organism>
<gene>
    <name evidence="6" type="ORF">ATO8_12406</name>
</gene>
<dbReference type="GO" id="GO:0046406">
    <property type="term" value="F:magnesium protoporphyrin IX methyltransferase activity"/>
    <property type="evidence" value="ECO:0007669"/>
    <property type="project" value="UniProtKB-UniRule"/>
</dbReference>
<dbReference type="Gene3D" id="3.40.50.150">
    <property type="entry name" value="Vaccinia Virus protein VP39"/>
    <property type="match status" value="1"/>
</dbReference>
<keyword evidence="1 6" id="KW-0489">Methyltransferase</keyword>
<dbReference type="Proteomes" id="UP000019063">
    <property type="component" value="Unassembled WGS sequence"/>
</dbReference>